<dbReference type="Proteomes" id="UP000233649">
    <property type="component" value="Unassembled WGS sequence"/>
</dbReference>
<reference evidence="1 2" key="1">
    <citation type="journal article" date="2017" name="FEMS Microbiol. Ecol.">
        <title>Reconstructed genomes of novel Dehalococcoides mccartyi strains from 1,2,3,4-tetrachlorodibenzo-p-dioxin-dechlorinating enrichment cultures reveal divergent reductive dehalogenase gene profiles.</title>
        <authorList>
            <person name="Dam H.T."/>
            <person name="Vollmers J."/>
            <person name="Kaster A.K."/>
            <person name="Haggblom M.M."/>
        </authorList>
    </citation>
    <scope>NUCLEOTIDE SEQUENCE [LARGE SCALE GENOMIC DNA]</scope>
    <source>
        <strain evidence="1 2">H1-3-2.001</strain>
    </source>
</reference>
<gene>
    <name evidence="1" type="ORF">CVH13_00039</name>
</gene>
<dbReference type="InterPro" id="IPR029058">
    <property type="entry name" value="AB_hydrolase_fold"/>
</dbReference>
<sequence length="50" mass="5445">MKLQLKENNLDTGEVLIHYLAGPDNGPPLVLIPGQGLSLESYQRVMTPLA</sequence>
<feature type="non-terminal residue" evidence="1">
    <location>
        <position position="50"/>
    </location>
</feature>
<evidence type="ECO:0000313" key="2">
    <source>
        <dbReference type="Proteomes" id="UP000233649"/>
    </source>
</evidence>
<protein>
    <submittedName>
        <fullName evidence="1">Alpha/beta hydrolase</fullName>
    </submittedName>
</protein>
<keyword evidence="1" id="KW-0378">Hydrolase</keyword>
<dbReference type="GO" id="GO:0016787">
    <property type="term" value="F:hydrolase activity"/>
    <property type="evidence" value="ECO:0007669"/>
    <property type="project" value="UniProtKB-KW"/>
</dbReference>
<dbReference type="Gene3D" id="3.40.50.1820">
    <property type="entry name" value="alpha/beta hydrolase"/>
    <property type="match status" value="1"/>
</dbReference>
<dbReference type="SUPFAM" id="SSF53474">
    <property type="entry name" value="alpha/beta-Hydrolases"/>
    <property type="match status" value="1"/>
</dbReference>
<dbReference type="EMBL" id="PHFD01000013">
    <property type="protein sequence ID" value="PKH48090.1"/>
    <property type="molecule type" value="Genomic_DNA"/>
</dbReference>
<proteinExistence type="predicted"/>
<comment type="caution">
    <text evidence="1">The sequence shown here is derived from an EMBL/GenBank/DDBJ whole genome shotgun (WGS) entry which is preliminary data.</text>
</comment>
<dbReference type="AlphaFoldDB" id="A0A2J1E0P4"/>
<evidence type="ECO:0000313" key="1">
    <source>
        <dbReference type="EMBL" id="PKH48090.1"/>
    </source>
</evidence>
<accession>A0A2J1E0P4</accession>
<organism evidence="1 2">
    <name type="scientific">Dehalococcoides mccartyi</name>
    <dbReference type="NCBI Taxonomy" id="61435"/>
    <lineage>
        <taxon>Bacteria</taxon>
        <taxon>Bacillati</taxon>
        <taxon>Chloroflexota</taxon>
        <taxon>Dehalococcoidia</taxon>
        <taxon>Dehalococcoidales</taxon>
        <taxon>Dehalococcoidaceae</taxon>
        <taxon>Dehalococcoides</taxon>
    </lineage>
</organism>
<name>A0A2J1E0P4_9CHLR</name>